<reference evidence="2 3" key="1">
    <citation type="submission" date="2019-03" db="EMBL/GenBank/DDBJ databases">
        <title>Genomic analyses of the natural microbiome of Caenorhabditis elegans.</title>
        <authorList>
            <person name="Samuel B."/>
        </authorList>
    </citation>
    <scope>NUCLEOTIDE SEQUENCE [LARGE SCALE GENOMIC DNA]</scope>
    <source>
        <strain evidence="2 3">JUb65</strain>
    </source>
</reference>
<dbReference type="STRING" id="2035.RU06_05755"/>
<dbReference type="Gene3D" id="1.10.287.100">
    <property type="match status" value="1"/>
</dbReference>
<evidence type="ECO:0000313" key="3">
    <source>
        <dbReference type="Proteomes" id="UP000295764"/>
    </source>
</evidence>
<feature type="domain" description="HTH marR-type" evidence="1">
    <location>
        <begin position="11"/>
        <end position="148"/>
    </location>
</feature>
<dbReference type="Gene3D" id="1.10.10.10">
    <property type="entry name" value="Winged helix-like DNA-binding domain superfamily/Winged helix DNA-binding domain"/>
    <property type="match status" value="1"/>
</dbReference>
<dbReference type="Proteomes" id="UP000295764">
    <property type="component" value="Unassembled WGS sequence"/>
</dbReference>
<dbReference type="AlphaFoldDB" id="A0A4R6DGN1"/>
<comment type="caution">
    <text evidence="2">The sequence shown here is derived from an EMBL/GenBank/DDBJ whole genome shotgun (WGS) entry which is preliminary data.</text>
</comment>
<dbReference type="SMART" id="SM00347">
    <property type="entry name" value="HTH_MARR"/>
    <property type="match status" value="1"/>
</dbReference>
<organism evidence="2 3">
    <name type="scientific">Curtobacterium flaccumfaciens</name>
    <dbReference type="NCBI Taxonomy" id="2035"/>
    <lineage>
        <taxon>Bacteria</taxon>
        <taxon>Bacillati</taxon>
        <taxon>Actinomycetota</taxon>
        <taxon>Actinomycetes</taxon>
        <taxon>Micrococcales</taxon>
        <taxon>Microbacteriaceae</taxon>
        <taxon>Curtobacterium</taxon>
    </lineage>
</organism>
<evidence type="ECO:0000259" key="1">
    <source>
        <dbReference type="PROSITE" id="PS50995"/>
    </source>
</evidence>
<sequence>MEGHAVALADMDPIEELAAELRQSIGRVVRAVRRETDALPATHTATLGFLRREGPMTIADLARRRGVKHQGQSRTVGELADLGYVERTVSETDRRVSVIRISPAGQQALQRDTDARTDWLAAGIREELDDEERAVLARLPELFERVARRAD</sequence>
<dbReference type="InterPro" id="IPR000835">
    <property type="entry name" value="HTH_MarR-typ"/>
</dbReference>
<accession>A0A4R6DGN1</accession>
<gene>
    <name evidence="2" type="ORF">EDF64_10638</name>
</gene>
<dbReference type="Pfam" id="PF12802">
    <property type="entry name" value="MarR_2"/>
    <property type="match status" value="1"/>
</dbReference>
<name>A0A4R6DGN1_9MICO</name>
<protein>
    <submittedName>
        <fullName evidence="2">DNA-binding MarR family transcriptional regulator</fullName>
    </submittedName>
</protein>
<keyword evidence="2" id="KW-0238">DNA-binding</keyword>
<dbReference type="GO" id="GO:0003677">
    <property type="term" value="F:DNA binding"/>
    <property type="evidence" value="ECO:0007669"/>
    <property type="project" value="UniProtKB-KW"/>
</dbReference>
<dbReference type="SUPFAM" id="SSF46785">
    <property type="entry name" value="Winged helix' DNA-binding domain"/>
    <property type="match status" value="1"/>
</dbReference>
<dbReference type="EMBL" id="SNVW01000006">
    <property type="protein sequence ID" value="TDN43865.1"/>
    <property type="molecule type" value="Genomic_DNA"/>
</dbReference>
<proteinExistence type="predicted"/>
<dbReference type="PANTHER" id="PTHR39515">
    <property type="entry name" value="CONSERVED PROTEIN"/>
    <property type="match status" value="1"/>
</dbReference>
<dbReference type="InterPro" id="IPR052526">
    <property type="entry name" value="HTH-type_Bedaq_tolerance"/>
</dbReference>
<dbReference type="PROSITE" id="PS50995">
    <property type="entry name" value="HTH_MARR_2"/>
    <property type="match status" value="1"/>
</dbReference>
<evidence type="ECO:0000313" key="2">
    <source>
        <dbReference type="EMBL" id="TDN43865.1"/>
    </source>
</evidence>
<dbReference type="InterPro" id="IPR036390">
    <property type="entry name" value="WH_DNA-bd_sf"/>
</dbReference>
<dbReference type="GO" id="GO:0003700">
    <property type="term" value="F:DNA-binding transcription factor activity"/>
    <property type="evidence" value="ECO:0007669"/>
    <property type="project" value="InterPro"/>
</dbReference>
<dbReference type="InterPro" id="IPR036388">
    <property type="entry name" value="WH-like_DNA-bd_sf"/>
</dbReference>
<dbReference type="PANTHER" id="PTHR39515:SF2">
    <property type="entry name" value="HTH-TYPE TRANSCRIPTIONAL REGULATOR RV0880"/>
    <property type="match status" value="1"/>
</dbReference>